<reference evidence="2" key="1">
    <citation type="journal article" date="2019" name="Int. J. Syst. Evol. Microbiol.">
        <title>The Global Catalogue of Microorganisms (GCM) 10K type strain sequencing project: providing services to taxonomists for standard genome sequencing and annotation.</title>
        <authorList>
            <consortium name="The Broad Institute Genomics Platform"/>
            <consortium name="The Broad Institute Genome Sequencing Center for Infectious Disease"/>
            <person name="Wu L."/>
            <person name="Ma J."/>
        </authorList>
    </citation>
    <scope>NUCLEOTIDE SEQUENCE [LARGE SCALE GENOMIC DNA]</scope>
    <source>
        <strain evidence="2">CGMCC 1.15197</strain>
    </source>
</reference>
<dbReference type="EMBL" id="BMHT01000005">
    <property type="protein sequence ID" value="GGF16589.1"/>
    <property type="molecule type" value="Genomic_DNA"/>
</dbReference>
<name>A0ABQ1UHL8_9BACT</name>
<accession>A0ABQ1UHL8</accession>
<dbReference type="Proteomes" id="UP000632273">
    <property type="component" value="Unassembled WGS sequence"/>
</dbReference>
<dbReference type="InterPro" id="IPR013783">
    <property type="entry name" value="Ig-like_fold"/>
</dbReference>
<keyword evidence="2" id="KW-1185">Reference proteome</keyword>
<organism evidence="1 2">
    <name type="scientific">Hymenobacter cavernae</name>
    <dbReference type="NCBI Taxonomy" id="2044852"/>
    <lineage>
        <taxon>Bacteria</taxon>
        <taxon>Pseudomonadati</taxon>
        <taxon>Bacteroidota</taxon>
        <taxon>Cytophagia</taxon>
        <taxon>Cytophagales</taxon>
        <taxon>Hymenobacteraceae</taxon>
        <taxon>Hymenobacter</taxon>
    </lineage>
</organism>
<gene>
    <name evidence="1" type="ORF">GCM10011383_30030</name>
</gene>
<proteinExistence type="predicted"/>
<dbReference type="RefSeq" id="WP_188814840.1">
    <property type="nucleotide sequence ID" value="NZ_BMHT01000005.1"/>
</dbReference>
<dbReference type="InterPro" id="IPR026444">
    <property type="entry name" value="Secre_tail"/>
</dbReference>
<comment type="caution">
    <text evidence="1">The sequence shown here is derived from an EMBL/GenBank/DDBJ whole genome shotgun (WGS) entry which is preliminary data.</text>
</comment>
<sequence length="666" mass="71819">MPAKADSGFWKDFVIINKGGANDYYFTNYVTSNYQFNGANLGSVDRSTGTLLLNGGEANTYNTNGDAIVATRLYYTVYPVGKRPVNPSFSPVNLPRTTAEGPNSGNDRQWAATSAGINLVAAAGFVGTYTLEVYFEGDGTYPGGTFKIFDNNRNPNTNYQATFTVTNSSPPAASQLRWTGAVNSRWQEPGNWSPRQLPTRETDITIPRGLINYPELANEFEIAEVHTLQIEGVSLTDRGQVNLSAGELRVFGDFINPANGFSSTGGFFILAGTNQTVDAGLFYNLRVEGGGVKVVSTRMDVQNDLGMINGVLETRTYDPSTYGIDLRRDARLGPESMQSYVRGVIRTDRIMALGRTEGFGGIGIVVTAYGAAPGNTFVTRTTNVAFDNVGNKQGIKRSFEFRPDNNTGLNASMVFTYQDQDVTGTGVVEGNMKLFVTRQNSPAFQDLGRESINTGANTLSQNGIDALRTFTLGDGTAAPLPVALTSFTAARQGADAVLTWATAQEENNAGFQVQVSADGSSFRTLTTIKPKAPNSSTGYTYHYTDKEVGKTGTRYYRLRQLDTDGTESFYGPQAVEFADLAAAALSASPNPFSSEVTLTAQSSVRGTATLRLTDMNGRTVREQALTLEKGVSNLPIASLDGLTIGMYFVQLTLPSGEVQRLKVLKQ</sequence>
<dbReference type="NCBIfam" id="TIGR04183">
    <property type="entry name" value="Por_Secre_tail"/>
    <property type="match status" value="1"/>
</dbReference>
<evidence type="ECO:0000313" key="2">
    <source>
        <dbReference type="Proteomes" id="UP000632273"/>
    </source>
</evidence>
<dbReference type="Gene3D" id="2.60.40.10">
    <property type="entry name" value="Immunoglobulins"/>
    <property type="match status" value="1"/>
</dbReference>
<protein>
    <recommendedName>
        <fullName evidence="3">T9SS C-terminal target domain-containing protein</fullName>
    </recommendedName>
</protein>
<evidence type="ECO:0000313" key="1">
    <source>
        <dbReference type="EMBL" id="GGF16589.1"/>
    </source>
</evidence>
<evidence type="ECO:0008006" key="3">
    <source>
        <dbReference type="Google" id="ProtNLM"/>
    </source>
</evidence>